<dbReference type="Proteomes" id="UP000240883">
    <property type="component" value="Unassembled WGS sequence"/>
</dbReference>
<keyword evidence="2" id="KW-1185">Reference proteome</keyword>
<name>A0A2T2NP91_CORCC</name>
<dbReference type="AlphaFoldDB" id="A0A2T2NP91"/>
<protein>
    <submittedName>
        <fullName evidence="1">Uncharacterized protein</fullName>
    </submittedName>
</protein>
<reference evidence="1 2" key="1">
    <citation type="journal article" date="2018" name="Front. Microbiol.">
        <title>Genome-Wide Analysis of Corynespora cassiicola Leaf Fall Disease Putative Effectors.</title>
        <authorList>
            <person name="Lopez D."/>
            <person name="Ribeiro S."/>
            <person name="Label P."/>
            <person name="Fumanal B."/>
            <person name="Venisse J.S."/>
            <person name="Kohler A."/>
            <person name="de Oliveira R.R."/>
            <person name="Labutti K."/>
            <person name="Lipzen A."/>
            <person name="Lail K."/>
            <person name="Bauer D."/>
            <person name="Ohm R.A."/>
            <person name="Barry K.W."/>
            <person name="Spatafora J."/>
            <person name="Grigoriev I.V."/>
            <person name="Martin F.M."/>
            <person name="Pujade-Renaud V."/>
        </authorList>
    </citation>
    <scope>NUCLEOTIDE SEQUENCE [LARGE SCALE GENOMIC DNA]</scope>
    <source>
        <strain evidence="1 2">Philippines</strain>
    </source>
</reference>
<accession>A0A2T2NP91</accession>
<dbReference type="OrthoDB" id="3863715at2759"/>
<evidence type="ECO:0000313" key="1">
    <source>
        <dbReference type="EMBL" id="PSN67251.1"/>
    </source>
</evidence>
<organism evidence="1 2">
    <name type="scientific">Corynespora cassiicola Philippines</name>
    <dbReference type="NCBI Taxonomy" id="1448308"/>
    <lineage>
        <taxon>Eukaryota</taxon>
        <taxon>Fungi</taxon>
        <taxon>Dikarya</taxon>
        <taxon>Ascomycota</taxon>
        <taxon>Pezizomycotina</taxon>
        <taxon>Dothideomycetes</taxon>
        <taxon>Pleosporomycetidae</taxon>
        <taxon>Pleosporales</taxon>
        <taxon>Corynesporascaceae</taxon>
        <taxon>Corynespora</taxon>
    </lineage>
</organism>
<sequence length="150" mass="17405">MLCCCGTVPGVLVARRRSRAQYLRRAARGRVLPPSRDLATDHCTEVCSSSERLCYNCKPEPPRRPRTRRILTHCRQAARSRVQRMPSPPHHREYVDLLHAHRADGRLPRRRLAARALHRLPRGRHGTKFIVHVVLERRGSPVPSEYQTDW</sequence>
<dbReference type="EMBL" id="KZ678135">
    <property type="protein sequence ID" value="PSN67251.1"/>
    <property type="molecule type" value="Genomic_DNA"/>
</dbReference>
<proteinExistence type="predicted"/>
<evidence type="ECO:0000313" key="2">
    <source>
        <dbReference type="Proteomes" id="UP000240883"/>
    </source>
</evidence>
<gene>
    <name evidence="1" type="ORF">BS50DRAFT_387079</name>
</gene>